<dbReference type="Proteomes" id="UP000192611">
    <property type="component" value="Unassembled WGS sequence"/>
</dbReference>
<dbReference type="InterPro" id="IPR050097">
    <property type="entry name" value="Ferredoxin-NADP_redctase_2"/>
</dbReference>
<dbReference type="PRINTS" id="PR00368">
    <property type="entry name" value="FADPNR"/>
</dbReference>
<dbReference type="Gene3D" id="3.50.50.60">
    <property type="entry name" value="FAD/NAD(P)-binding domain"/>
    <property type="match status" value="2"/>
</dbReference>
<sequence>KTNQSEEIDIDGVFVSVGRTPQSEPFTNLVRCNERGFIITDRDMATSQDGIFAAGDIRAGSIMQISTAVGDGTIAGISASEYILMKPIRNK</sequence>
<feature type="non-terminal residue" evidence="4">
    <location>
        <position position="1"/>
    </location>
</feature>
<organism evidence="4 5">
    <name type="scientific">Candidatus Coatesbacteria bacterium 4484_99</name>
    <dbReference type="NCBI Taxonomy" id="1970774"/>
    <lineage>
        <taxon>Bacteria</taxon>
        <taxon>Candidatus Coatesiibacteriota</taxon>
    </lineage>
</organism>
<dbReference type="Pfam" id="PF07992">
    <property type="entry name" value="Pyr_redox_2"/>
    <property type="match status" value="1"/>
</dbReference>
<evidence type="ECO:0000256" key="1">
    <source>
        <dbReference type="ARBA" id="ARBA00022630"/>
    </source>
</evidence>
<evidence type="ECO:0000259" key="3">
    <source>
        <dbReference type="Pfam" id="PF07992"/>
    </source>
</evidence>
<feature type="domain" description="FAD/NAD(P)-binding" evidence="3">
    <location>
        <begin position="2"/>
        <end position="72"/>
    </location>
</feature>
<keyword evidence="1" id="KW-0285">Flavoprotein</keyword>
<dbReference type="GO" id="GO:0016491">
    <property type="term" value="F:oxidoreductase activity"/>
    <property type="evidence" value="ECO:0007669"/>
    <property type="project" value="UniProtKB-KW"/>
</dbReference>
<evidence type="ECO:0000256" key="2">
    <source>
        <dbReference type="ARBA" id="ARBA00023002"/>
    </source>
</evidence>
<dbReference type="PANTHER" id="PTHR48105">
    <property type="entry name" value="THIOREDOXIN REDUCTASE 1-RELATED-RELATED"/>
    <property type="match status" value="1"/>
</dbReference>
<dbReference type="InterPro" id="IPR023753">
    <property type="entry name" value="FAD/NAD-binding_dom"/>
</dbReference>
<name>A0A1W9RZS0_9BACT</name>
<comment type="caution">
    <text evidence="4">The sequence shown here is derived from an EMBL/GenBank/DDBJ whole genome shotgun (WGS) entry which is preliminary data.</text>
</comment>
<reference evidence="5" key="1">
    <citation type="submission" date="2017-03" db="EMBL/GenBank/DDBJ databases">
        <title>Novel pathways for hydrocarbon cycling and metabolic interdependencies in hydrothermal sediment communities.</title>
        <authorList>
            <person name="Dombrowski N."/>
            <person name="Seitz K."/>
            <person name="Teske A."/>
            <person name="Baker B."/>
        </authorList>
    </citation>
    <scope>NUCLEOTIDE SEQUENCE [LARGE SCALE GENOMIC DNA]</scope>
</reference>
<dbReference type="SUPFAM" id="SSF51905">
    <property type="entry name" value="FAD/NAD(P)-binding domain"/>
    <property type="match status" value="1"/>
</dbReference>
<dbReference type="PRINTS" id="PR00469">
    <property type="entry name" value="PNDRDTASEII"/>
</dbReference>
<dbReference type="EMBL" id="NATQ01000104">
    <property type="protein sequence ID" value="OQX90091.1"/>
    <property type="molecule type" value="Genomic_DNA"/>
</dbReference>
<proteinExistence type="predicted"/>
<dbReference type="AlphaFoldDB" id="A0A1W9RZS0"/>
<protein>
    <submittedName>
        <fullName evidence="4">Thioredoxin reductase</fullName>
    </submittedName>
</protein>
<gene>
    <name evidence="4" type="ORF">B6D57_04975</name>
</gene>
<keyword evidence="2" id="KW-0560">Oxidoreductase</keyword>
<evidence type="ECO:0000313" key="4">
    <source>
        <dbReference type="EMBL" id="OQX90091.1"/>
    </source>
</evidence>
<dbReference type="InterPro" id="IPR036188">
    <property type="entry name" value="FAD/NAD-bd_sf"/>
</dbReference>
<accession>A0A1W9RZS0</accession>
<evidence type="ECO:0000313" key="5">
    <source>
        <dbReference type="Proteomes" id="UP000192611"/>
    </source>
</evidence>